<protein>
    <submittedName>
        <fullName evidence="1">Uncharacterized protein</fullName>
    </submittedName>
</protein>
<organism evidence="1 2">
    <name type="scientific">Cichorium intybus</name>
    <name type="common">Chicory</name>
    <dbReference type="NCBI Taxonomy" id="13427"/>
    <lineage>
        <taxon>Eukaryota</taxon>
        <taxon>Viridiplantae</taxon>
        <taxon>Streptophyta</taxon>
        <taxon>Embryophyta</taxon>
        <taxon>Tracheophyta</taxon>
        <taxon>Spermatophyta</taxon>
        <taxon>Magnoliopsida</taxon>
        <taxon>eudicotyledons</taxon>
        <taxon>Gunneridae</taxon>
        <taxon>Pentapetalae</taxon>
        <taxon>asterids</taxon>
        <taxon>campanulids</taxon>
        <taxon>Asterales</taxon>
        <taxon>Asteraceae</taxon>
        <taxon>Cichorioideae</taxon>
        <taxon>Cichorieae</taxon>
        <taxon>Cichoriinae</taxon>
        <taxon>Cichorium</taxon>
    </lineage>
</organism>
<comment type="caution">
    <text evidence="1">The sequence shown here is derived from an EMBL/GenBank/DDBJ whole genome shotgun (WGS) entry which is preliminary data.</text>
</comment>
<accession>A0ACB9H917</accession>
<dbReference type="Proteomes" id="UP001055811">
    <property type="component" value="Linkage Group LG01"/>
</dbReference>
<sequence length="331" mass="38083">METVHDLIEKAKTAFIDDNFLLAVNYYTQAINLSPQNADLYAERAQSNIKLNNITEAIDDLDRAIELDRLMAKAYLRKGAACIKLEKYHTAMEALLIGSSLSQNDTRFAKLIKECNEHISGEESNSVPIEVDKRKYRHSFYQKPDEVVVTIFAKGIPTENVMISYGEQILSVIINTPGEPSYRFQPRLYRKIVPEKCKYEVLKTKVEIRLVKAELINWKSLEYPQDLSALQENKPSGRPSYPSSNQRVPDWDKLEAQVKKEEKEEKLDGDVAANKMFGDIYKNADEDMRRAMNKSYVESNGTVLSTCWKEVGKKKIEPSPPDNMELRKWEY</sequence>
<evidence type="ECO:0000313" key="2">
    <source>
        <dbReference type="Proteomes" id="UP001055811"/>
    </source>
</evidence>
<evidence type="ECO:0000313" key="1">
    <source>
        <dbReference type="EMBL" id="KAI3792368.1"/>
    </source>
</evidence>
<proteinExistence type="predicted"/>
<keyword evidence="2" id="KW-1185">Reference proteome</keyword>
<reference evidence="1 2" key="2">
    <citation type="journal article" date="2022" name="Mol. Ecol. Resour.">
        <title>The genomes of chicory, endive, great burdock and yacon provide insights into Asteraceae paleo-polyploidization history and plant inulin production.</title>
        <authorList>
            <person name="Fan W."/>
            <person name="Wang S."/>
            <person name="Wang H."/>
            <person name="Wang A."/>
            <person name="Jiang F."/>
            <person name="Liu H."/>
            <person name="Zhao H."/>
            <person name="Xu D."/>
            <person name="Zhang Y."/>
        </authorList>
    </citation>
    <scope>NUCLEOTIDE SEQUENCE [LARGE SCALE GENOMIC DNA]</scope>
    <source>
        <strain evidence="2">cv. Punajuju</strain>
        <tissue evidence="1">Leaves</tissue>
    </source>
</reference>
<gene>
    <name evidence="1" type="ORF">L2E82_06245</name>
</gene>
<dbReference type="EMBL" id="CM042009">
    <property type="protein sequence ID" value="KAI3792368.1"/>
    <property type="molecule type" value="Genomic_DNA"/>
</dbReference>
<reference evidence="2" key="1">
    <citation type="journal article" date="2022" name="Mol. Ecol. Resour.">
        <title>The genomes of chicory, endive, great burdock and yacon provide insights into Asteraceae palaeo-polyploidization history and plant inulin production.</title>
        <authorList>
            <person name="Fan W."/>
            <person name="Wang S."/>
            <person name="Wang H."/>
            <person name="Wang A."/>
            <person name="Jiang F."/>
            <person name="Liu H."/>
            <person name="Zhao H."/>
            <person name="Xu D."/>
            <person name="Zhang Y."/>
        </authorList>
    </citation>
    <scope>NUCLEOTIDE SEQUENCE [LARGE SCALE GENOMIC DNA]</scope>
    <source>
        <strain evidence="2">cv. Punajuju</strain>
    </source>
</reference>
<name>A0ACB9H917_CICIN</name>